<accession>A0A9P8W9B7</accession>
<dbReference type="AlphaFoldDB" id="A0A9P8W9B7"/>
<evidence type="ECO:0000313" key="2">
    <source>
        <dbReference type="EMBL" id="KAH6893167.1"/>
    </source>
</evidence>
<feature type="compositionally biased region" description="Low complexity" evidence="1">
    <location>
        <begin position="191"/>
        <end position="202"/>
    </location>
</feature>
<evidence type="ECO:0000313" key="3">
    <source>
        <dbReference type="Proteomes" id="UP000777438"/>
    </source>
</evidence>
<dbReference type="Proteomes" id="UP000777438">
    <property type="component" value="Unassembled WGS sequence"/>
</dbReference>
<feature type="compositionally biased region" description="Basic and acidic residues" evidence="1">
    <location>
        <begin position="167"/>
        <end position="189"/>
    </location>
</feature>
<gene>
    <name evidence="2" type="ORF">B0T10DRAFT_457276</name>
</gene>
<sequence>MPAALVDPFQWGPWYLAKGRSYVARARNISPQDIPSVPQSPLNRLWQRRDGSWVHYEYANVEDALNATYMAQSTPQTVTSPEPDLVETRTSDPAPQEEDEEEEEEEEEEQQLEADDDAPSVKPPGTSGAKSHVRTAPFYVEVVKSRSGNTNLVFPDIPQDEVIVVNKTEDRKSKSDKRSKDGSRSDKRSKNGSSSGKGSKGSSRSDKRSKDSHRSDKRREEESWLHRTSNDDYRSEHRNRHGQRTNRVDTWLVGEREYRRYYDDGRHYARR</sequence>
<dbReference type="EMBL" id="JAGPYM010000006">
    <property type="protein sequence ID" value="KAH6893167.1"/>
    <property type="molecule type" value="Genomic_DNA"/>
</dbReference>
<organism evidence="2 3">
    <name type="scientific">Thelonectria olida</name>
    <dbReference type="NCBI Taxonomy" id="1576542"/>
    <lineage>
        <taxon>Eukaryota</taxon>
        <taxon>Fungi</taxon>
        <taxon>Dikarya</taxon>
        <taxon>Ascomycota</taxon>
        <taxon>Pezizomycotina</taxon>
        <taxon>Sordariomycetes</taxon>
        <taxon>Hypocreomycetidae</taxon>
        <taxon>Hypocreales</taxon>
        <taxon>Nectriaceae</taxon>
        <taxon>Thelonectria</taxon>
    </lineage>
</organism>
<proteinExistence type="predicted"/>
<feature type="compositionally biased region" description="Basic and acidic residues" evidence="1">
    <location>
        <begin position="203"/>
        <end position="236"/>
    </location>
</feature>
<feature type="region of interest" description="Disordered" evidence="1">
    <location>
        <begin position="74"/>
        <end position="252"/>
    </location>
</feature>
<protein>
    <submittedName>
        <fullName evidence="2">Uncharacterized protein</fullName>
    </submittedName>
</protein>
<name>A0A9P8W9B7_9HYPO</name>
<feature type="compositionally biased region" description="Acidic residues" evidence="1">
    <location>
        <begin position="95"/>
        <end position="118"/>
    </location>
</feature>
<evidence type="ECO:0000256" key="1">
    <source>
        <dbReference type="SAM" id="MobiDB-lite"/>
    </source>
</evidence>
<keyword evidence="3" id="KW-1185">Reference proteome</keyword>
<comment type="caution">
    <text evidence="2">The sequence shown here is derived from an EMBL/GenBank/DDBJ whole genome shotgun (WGS) entry which is preliminary data.</text>
</comment>
<reference evidence="2 3" key="1">
    <citation type="journal article" date="2021" name="Nat. Commun.">
        <title>Genetic determinants of endophytism in the Arabidopsis root mycobiome.</title>
        <authorList>
            <person name="Mesny F."/>
            <person name="Miyauchi S."/>
            <person name="Thiergart T."/>
            <person name="Pickel B."/>
            <person name="Atanasova L."/>
            <person name="Karlsson M."/>
            <person name="Huettel B."/>
            <person name="Barry K.W."/>
            <person name="Haridas S."/>
            <person name="Chen C."/>
            <person name="Bauer D."/>
            <person name="Andreopoulos W."/>
            <person name="Pangilinan J."/>
            <person name="LaButti K."/>
            <person name="Riley R."/>
            <person name="Lipzen A."/>
            <person name="Clum A."/>
            <person name="Drula E."/>
            <person name="Henrissat B."/>
            <person name="Kohler A."/>
            <person name="Grigoriev I.V."/>
            <person name="Martin F.M."/>
            <person name="Hacquard S."/>
        </authorList>
    </citation>
    <scope>NUCLEOTIDE SEQUENCE [LARGE SCALE GENOMIC DNA]</scope>
    <source>
        <strain evidence="2 3">MPI-CAGE-CH-0241</strain>
    </source>
</reference>